<reference evidence="3" key="1">
    <citation type="submission" date="2025-08" db="UniProtKB">
        <authorList>
            <consortium name="RefSeq"/>
        </authorList>
    </citation>
    <scope>IDENTIFICATION</scope>
</reference>
<gene>
    <name evidence="3" type="primary">LOC106812184</name>
</gene>
<keyword evidence="2" id="KW-1185">Reference proteome</keyword>
<feature type="compositionally biased region" description="Basic and acidic residues" evidence="1">
    <location>
        <begin position="94"/>
        <end position="113"/>
    </location>
</feature>
<feature type="region of interest" description="Disordered" evidence="1">
    <location>
        <begin position="94"/>
        <end position="120"/>
    </location>
</feature>
<dbReference type="Proteomes" id="UP000695022">
    <property type="component" value="Unplaced"/>
</dbReference>
<evidence type="ECO:0000313" key="3">
    <source>
        <dbReference type="RefSeq" id="XP_014671492.1"/>
    </source>
</evidence>
<organism evidence="2 3">
    <name type="scientific">Priapulus caudatus</name>
    <name type="common">Priapulid worm</name>
    <dbReference type="NCBI Taxonomy" id="37621"/>
    <lineage>
        <taxon>Eukaryota</taxon>
        <taxon>Metazoa</taxon>
        <taxon>Ecdysozoa</taxon>
        <taxon>Scalidophora</taxon>
        <taxon>Priapulida</taxon>
        <taxon>Priapulimorpha</taxon>
        <taxon>Priapulimorphida</taxon>
        <taxon>Priapulidae</taxon>
        <taxon>Priapulus</taxon>
    </lineage>
</organism>
<evidence type="ECO:0000313" key="2">
    <source>
        <dbReference type="Proteomes" id="UP000695022"/>
    </source>
</evidence>
<protein>
    <submittedName>
        <fullName evidence="3">Uncharacterized protein LOC106812184</fullName>
    </submittedName>
</protein>
<accession>A0ABM1EH21</accession>
<evidence type="ECO:0000256" key="1">
    <source>
        <dbReference type="SAM" id="MobiDB-lite"/>
    </source>
</evidence>
<sequence length="179" mass="20709">MFSLCFVVNDESCDNFKCGQSPDWRTRRIITFSMQRRATIEWLPVSSSTYKEVHRDILPITSRKDTENRHVFEATSCTARLIFNVIILEKMREGRERETARDEGEREGERTTERLPGSNQRWSGVAMETTWLPSMLVWRLQGNHQARPLGLLAQRLHGDRQAAVVTETTRTQTLLEATA</sequence>
<proteinExistence type="predicted"/>
<dbReference type="RefSeq" id="XP_014671492.1">
    <property type="nucleotide sequence ID" value="XM_014816006.1"/>
</dbReference>
<dbReference type="GeneID" id="106812184"/>
<name>A0ABM1EH21_PRICU</name>